<feature type="compositionally biased region" description="Low complexity" evidence="4">
    <location>
        <begin position="50"/>
        <end position="59"/>
    </location>
</feature>
<dbReference type="InterPro" id="IPR006439">
    <property type="entry name" value="HAD-SF_hydro_IA"/>
</dbReference>
<keyword evidence="3" id="KW-0486">Methionine biosynthesis</keyword>
<dbReference type="InterPro" id="IPR036412">
    <property type="entry name" value="HAD-like_sf"/>
</dbReference>
<dbReference type="GO" id="GO:0019509">
    <property type="term" value="P:L-methionine salvage from methylthioadenosine"/>
    <property type="evidence" value="ECO:0007669"/>
    <property type="project" value="InterPro"/>
</dbReference>
<evidence type="ECO:0008006" key="7">
    <source>
        <dbReference type="Google" id="ProtNLM"/>
    </source>
</evidence>
<dbReference type="CDD" id="cd01629">
    <property type="entry name" value="HAD_EP"/>
    <property type="match status" value="1"/>
</dbReference>
<evidence type="ECO:0000256" key="4">
    <source>
        <dbReference type="SAM" id="MobiDB-lite"/>
    </source>
</evidence>
<keyword evidence="2" id="KW-0378">Hydrolase</keyword>
<reference evidence="5" key="1">
    <citation type="journal article" date="2020" name="Fungal Divers.">
        <title>Resolving the Mortierellaceae phylogeny through synthesis of multi-gene phylogenetics and phylogenomics.</title>
        <authorList>
            <person name="Vandepol N."/>
            <person name="Liber J."/>
            <person name="Desiro A."/>
            <person name="Na H."/>
            <person name="Kennedy M."/>
            <person name="Barry K."/>
            <person name="Grigoriev I.V."/>
            <person name="Miller A.N."/>
            <person name="O'Donnell K."/>
            <person name="Stajich J.E."/>
            <person name="Bonito G."/>
        </authorList>
    </citation>
    <scope>NUCLEOTIDE SEQUENCE</scope>
    <source>
        <strain evidence="5">BC1065</strain>
    </source>
</reference>
<dbReference type="SUPFAM" id="SSF56784">
    <property type="entry name" value="HAD-like"/>
    <property type="match status" value="1"/>
</dbReference>
<dbReference type="PANTHER" id="PTHR20371">
    <property type="entry name" value="ENOLASE-PHOSPHATASE E1"/>
    <property type="match status" value="1"/>
</dbReference>
<comment type="caution">
    <text evidence="5">The sequence shown here is derived from an EMBL/GenBank/DDBJ whole genome shotgun (WGS) entry which is preliminary data.</text>
</comment>
<dbReference type="NCBIfam" id="TIGR01509">
    <property type="entry name" value="HAD-SF-IA-v3"/>
    <property type="match status" value="1"/>
</dbReference>
<evidence type="ECO:0000256" key="3">
    <source>
        <dbReference type="ARBA" id="ARBA00023167"/>
    </source>
</evidence>
<dbReference type="PANTHER" id="PTHR20371:SF1">
    <property type="entry name" value="ENOLASE-PHOSPHATASE E1"/>
    <property type="match status" value="1"/>
</dbReference>
<dbReference type="OrthoDB" id="272500at2759"/>
<feature type="compositionally biased region" description="Basic and acidic residues" evidence="4">
    <location>
        <begin position="39"/>
        <end position="49"/>
    </location>
</feature>
<dbReference type="GO" id="GO:0043874">
    <property type="term" value="F:acireductone synthase activity"/>
    <property type="evidence" value="ECO:0007669"/>
    <property type="project" value="InterPro"/>
</dbReference>
<proteinExistence type="predicted"/>
<evidence type="ECO:0000313" key="5">
    <source>
        <dbReference type="EMBL" id="KAG0256828.1"/>
    </source>
</evidence>
<dbReference type="FunFam" id="3.40.50.1000:FF:000079">
    <property type="entry name" value="Enolase-phosphatase E1"/>
    <property type="match status" value="1"/>
</dbReference>
<evidence type="ECO:0000256" key="2">
    <source>
        <dbReference type="ARBA" id="ARBA00022801"/>
    </source>
</evidence>
<dbReference type="InterPro" id="IPR023214">
    <property type="entry name" value="HAD_sf"/>
</dbReference>
<dbReference type="NCBIfam" id="TIGR01549">
    <property type="entry name" value="HAD-SF-IA-v1"/>
    <property type="match status" value="1"/>
</dbReference>
<dbReference type="Pfam" id="PF00702">
    <property type="entry name" value="Hydrolase"/>
    <property type="match status" value="1"/>
</dbReference>
<dbReference type="AlphaFoldDB" id="A0A9P6U2I7"/>
<dbReference type="Gene3D" id="3.40.50.1000">
    <property type="entry name" value="HAD superfamily/HAD-like"/>
    <property type="match status" value="1"/>
</dbReference>
<keyword evidence="6" id="KW-1185">Reference proteome</keyword>
<dbReference type="EMBL" id="JAAAJB010000390">
    <property type="protein sequence ID" value="KAG0256828.1"/>
    <property type="molecule type" value="Genomic_DNA"/>
</dbReference>
<name>A0A9P6U2I7_9FUNG</name>
<dbReference type="Proteomes" id="UP000807716">
    <property type="component" value="Unassembled WGS sequence"/>
</dbReference>
<sequence length="573" mass="59582">MVVTRSRSGTHPTPAPPATTPKQPTKRKSAPSSKPSKVAKTEGKPELAEAKAAAEAALAQNPETAGVDDETKNGTTEAAPVTAESSSSRADDSTSHAADIAALEAAVKEPAPETAPMPDVTTVLETTSQAVAQEAAIDQPAVVVATAAPALSEPVAETAASPVVPPAPTAPSAATIPAPVTQEAPTTAQPVVASTEEPSAHTDATASSIKAYDVVVSDIEGTTTPITFVKNTLVSGTTAHTPGNTDINLGGGFMPSALDMPVPAPNVHSTAPFASYLHLASSQPGVGMAAPAATTATTTTPLASGGGMGTSQLSKDDKAQLSEALSSTKDHTMPPHQLHSHRAATPFPYVTDGLAPFLQKNWGVEELQNKVQGLRDQAAKDVADGVPNAVAISIESADNSAEKVQQDVIASIGWQMQADRKIGALKDFQGYMWAEGYANGDLLGDVYDDVTKAFDQWKENGKKLYIYSSGSVPAQKLLFGYTTKGDLLHYFSGYYDTKVGLKVEAESYTKIAQDIGVEPSKILFLSDNIHEIKAAKKAGMQAIVVDRPGNAELSSEDRANHFVVTSFSDIPRP</sequence>
<feature type="compositionally biased region" description="Polar residues" evidence="4">
    <location>
        <begin position="1"/>
        <end position="11"/>
    </location>
</feature>
<gene>
    <name evidence="5" type="ORF">DFQ27_005477</name>
</gene>
<dbReference type="GO" id="GO:0000287">
    <property type="term" value="F:magnesium ion binding"/>
    <property type="evidence" value="ECO:0007669"/>
    <property type="project" value="InterPro"/>
</dbReference>
<dbReference type="Gene3D" id="1.10.720.60">
    <property type="match status" value="1"/>
</dbReference>
<accession>A0A9P6U2I7</accession>
<dbReference type="NCBIfam" id="TIGR01691">
    <property type="entry name" value="enolase-ppase"/>
    <property type="match status" value="1"/>
</dbReference>
<keyword evidence="1" id="KW-0028">Amino-acid biosynthesis</keyword>
<feature type="region of interest" description="Disordered" evidence="4">
    <location>
        <begin position="1"/>
        <end position="99"/>
    </location>
</feature>
<organism evidence="5 6">
    <name type="scientific">Actinomortierella ambigua</name>
    <dbReference type="NCBI Taxonomy" id="1343610"/>
    <lineage>
        <taxon>Eukaryota</taxon>
        <taxon>Fungi</taxon>
        <taxon>Fungi incertae sedis</taxon>
        <taxon>Mucoromycota</taxon>
        <taxon>Mortierellomycotina</taxon>
        <taxon>Mortierellomycetes</taxon>
        <taxon>Mortierellales</taxon>
        <taxon>Mortierellaceae</taxon>
        <taxon>Actinomortierella</taxon>
    </lineage>
</organism>
<feature type="region of interest" description="Disordered" evidence="4">
    <location>
        <begin position="161"/>
        <end position="206"/>
    </location>
</feature>
<feature type="region of interest" description="Disordered" evidence="4">
    <location>
        <begin position="299"/>
        <end position="340"/>
    </location>
</feature>
<evidence type="ECO:0000256" key="1">
    <source>
        <dbReference type="ARBA" id="ARBA00022605"/>
    </source>
</evidence>
<evidence type="ECO:0000313" key="6">
    <source>
        <dbReference type="Proteomes" id="UP000807716"/>
    </source>
</evidence>
<protein>
    <recommendedName>
        <fullName evidence="7">Enolase-phosphatase E1</fullName>
    </recommendedName>
</protein>
<dbReference type="InterPro" id="IPR023943">
    <property type="entry name" value="Enolase-ppase_E1"/>
</dbReference>
<feature type="compositionally biased region" description="Low complexity" evidence="4">
    <location>
        <begin position="170"/>
        <end position="181"/>
    </location>
</feature>